<reference evidence="2 3" key="1">
    <citation type="submission" date="2019-04" db="EMBL/GenBank/DDBJ databases">
        <title>Azoarcus nasutitermitis sp. nov. isolated from termite nest.</title>
        <authorList>
            <person name="Lin S.-Y."/>
            <person name="Hameed A."/>
            <person name="Hsu Y.-H."/>
            <person name="Young C.-C."/>
        </authorList>
    </citation>
    <scope>NUCLEOTIDE SEQUENCE [LARGE SCALE GENOMIC DNA]</scope>
    <source>
        <strain evidence="2 3">CC-YHH838</strain>
    </source>
</reference>
<proteinExistence type="inferred from homology"/>
<gene>
    <name evidence="2" type="ORF">E6C76_01220</name>
</gene>
<name>A0A4S4B319_9RHOO</name>
<evidence type="ECO:0000313" key="2">
    <source>
        <dbReference type="EMBL" id="THF67040.1"/>
    </source>
</evidence>
<keyword evidence="3" id="KW-1185">Reference proteome</keyword>
<dbReference type="RefSeq" id="WP_136346449.1">
    <property type="nucleotide sequence ID" value="NZ_SSOC01000001.1"/>
</dbReference>
<protein>
    <submittedName>
        <fullName evidence="2">Type II toxin-antitoxin system Phd/YefM family antitoxin</fullName>
    </submittedName>
</protein>
<comment type="similarity">
    <text evidence="1">Belongs to the phD/YefM antitoxin family.</text>
</comment>
<dbReference type="OrthoDB" id="72009at2"/>
<comment type="caution">
    <text evidence="2">The sequence shown here is derived from an EMBL/GenBank/DDBJ whole genome shotgun (WGS) entry which is preliminary data.</text>
</comment>
<accession>A0A4S4B319</accession>
<dbReference type="SUPFAM" id="SSF143120">
    <property type="entry name" value="YefM-like"/>
    <property type="match status" value="1"/>
</dbReference>
<dbReference type="AlphaFoldDB" id="A0A4S4B319"/>
<dbReference type="Proteomes" id="UP000308430">
    <property type="component" value="Unassembled WGS sequence"/>
</dbReference>
<evidence type="ECO:0000313" key="3">
    <source>
        <dbReference type="Proteomes" id="UP000308430"/>
    </source>
</evidence>
<evidence type="ECO:0000256" key="1">
    <source>
        <dbReference type="ARBA" id="ARBA00009981"/>
    </source>
</evidence>
<dbReference type="InterPro" id="IPR036165">
    <property type="entry name" value="YefM-like_sf"/>
</dbReference>
<dbReference type="EMBL" id="SSOC01000001">
    <property type="protein sequence ID" value="THF67040.1"/>
    <property type="molecule type" value="Genomic_DNA"/>
</dbReference>
<sequence>MTIHTFSSREFTRDVGAAKRAAASGPVFITDRGKPRYVLQTIEDYYAQQAEGGQSLLALMDAIPGGEGVDFEVPRVPVAARPVDFDAAQ</sequence>
<organism evidence="2 3">
    <name type="scientific">Pseudothauera nasutitermitis</name>
    <dbReference type="NCBI Taxonomy" id="2565930"/>
    <lineage>
        <taxon>Bacteria</taxon>
        <taxon>Pseudomonadati</taxon>
        <taxon>Pseudomonadota</taxon>
        <taxon>Betaproteobacteria</taxon>
        <taxon>Rhodocyclales</taxon>
        <taxon>Zoogloeaceae</taxon>
        <taxon>Pseudothauera</taxon>
    </lineage>
</organism>